<dbReference type="Gene3D" id="3.40.50.300">
    <property type="entry name" value="P-loop containing nucleotide triphosphate hydrolases"/>
    <property type="match status" value="2"/>
</dbReference>
<evidence type="ECO:0000256" key="14">
    <source>
        <dbReference type="ARBA" id="ARBA00038000"/>
    </source>
</evidence>
<dbReference type="HAMAP" id="MF_00205">
    <property type="entry name" value="UvrA"/>
    <property type="match status" value="1"/>
</dbReference>
<dbReference type="Gene3D" id="1.20.1580.10">
    <property type="entry name" value="ABC transporter ATPase like domain"/>
    <property type="match status" value="2"/>
</dbReference>
<dbReference type="InterPro" id="IPR013815">
    <property type="entry name" value="ATP_grasp_subdomain_1"/>
</dbReference>
<evidence type="ECO:0000259" key="18">
    <source>
        <dbReference type="PROSITE" id="PS50893"/>
    </source>
</evidence>
<evidence type="ECO:0000256" key="4">
    <source>
        <dbReference type="ARBA" id="ARBA00022737"/>
    </source>
</evidence>
<reference evidence="19 20" key="1">
    <citation type="submission" date="2020-08" db="EMBL/GenBank/DDBJ databases">
        <title>Genome public.</title>
        <authorList>
            <person name="Liu C."/>
            <person name="Sun Q."/>
        </authorList>
    </citation>
    <scope>NUCLEOTIDE SEQUENCE [LARGE SCALE GENOMIC DNA]</scope>
    <source>
        <strain evidence="19 20">BX0805</strain>
    </source>
</reference>
<keyword evidence="19" id="KW-0378">Hydrolase</keyword>
<evidence type="ECO:0000256" key="7">
    <source>
        <dbReference type="ARBA" id="ARBA00022769"/>
    </source>
</evidence>
<evidence type="ECO:0000256" key="2">
    <source>
        <dbReference type="ARBA" id="ARBA00022490"/>
    </source>
</evidence>
<evidence type="ECO:0000313" key="19">
    <source>
        <dbReference type="EMBL" id="MBC5752827.1"/>
    </source>
</evidence>
<proteinExistence type="inferred from homology"/>
<keyword evidence="11 17" id="KW-0267">Excision nuclease</keyword>
<dbReference type="PROSITE" id="PS50893">
    <property type="entry name" value="ABC_TRANSPORTER_2"/>
    <property type="match status" value="1"/>
</dbReference>
<feature type="zinc finger region" description="C4-type" evidence="17">
    <location>
        <begin position="743"/>
        <end position="769"/>
    </location>
</feature>
<comment type="subcellular location">
    <subcellularLocation>
        <location evidence="1 17">Cytoplasm</location>
    </subcellularLocation>
</comment>
<comment type="subunit">
    <text evidence="17">Forms a heterotetramer with UvrB during the search for lesions.</text>
</comment>
<comment type="similarity">
    <text evidence="14 17">Belongs to the ABC transporter superfamily. UvrA family.</text>
</comment>
<dbReference type="Pfam" id="PF17755">
    <property type="entry name" value="UvrA_DNA-bind"/>
    <property type="match status" value="1"/>
</dbReference>
<keyword evidence="3 17" id="KW-0479">Metal-binding</keyword>
<evidence type="ECO:0000256" key="15">
    <source>
        <dbReference type="ARBA" id="ARBA00039316"/>
    </source>
</evidence>
<dbReference type="InterPro" id="IPR004602">
    <property type="entry name" value="UvrA"/>
</dbReference>
<evidence type="ECO:0000256" key="13">
    <source>
        <dbReference type="ARBA" id="ARBA00023204"/>
    </source>
</evidence>
<dbReference type="GO" id="GO:0016787">
    <property type="term" value="F:hydrolase activity"/>
    <property type="evidence" value="ECO:0007669"/>
    <property type="project" value="UniProtKB-KW"/>
</dbReference>
<evidence type="ECO:0000256" key="12">
    <source>
        <dbReference type="ARBA" id="ARBA00023125"/>
    </source>
</evidence>
<feature type="binding site" evidence="17">
    <location>
        <begin position="36"/>
        <end position="43"/>
    </location>
    <ligand>
        <name>ATP</name>
        <dbReference type="ChEBI" id="CHEBI:30616"/>
    </ligand>
</feature>
<keyword evidence="12 17" id="KW-0238">DNA-binding</keyword>
<keyword evidence="13 17" id="KW-0234">DNA repair</keyword>
<evidence type="ECO:0000256" key="10">
    <source>
        <dbReference type="ARBA" id="ARBA00022840"/>
    </source>
</evidence>
<keyword evidence="7 17" id="KW-0228">DNA excision</keyword>
<dbReference type="SUPFAM" id="SSF52540">
    <property type="entry name" value="P-loop containing nucleoside triphosphate hydrolases"/>
    <property type="match status" value="2"/>
</dbReference>
<evidence type="ECO:0000256" key="8">
    <source>
        <dbReference type="ARBA" id="ARBA00022771"/>
    </source>
</evidence>
<evidence type="ECO:0000256" key="5">
    <source>
        <dbReference type="ARBA" id="ARBA00022741"/>
    </source>
</evidence>
<dbReference type="PANTHER" id="PTHR43152:SF3">
    <property type="entry name" value="UVRABC SYSTEM PROTEIN A"/>
    <property type="match status" value="1"/>
</dbReference>
<feature type="zinc finger region" description="C4-type" evidence="17">
    <location>
        <begin position="255"/>
        <end position="282"/>
    </location>
</feature>
<comment type="function">
    <text evidence="17">The UvrABC repair system catalyzes the recognition and processing of DNA lesions. UvrA is an ATPase and a DNA-binding protein. A damage recognition complex composed of 2 UvrA and 2 UvrB subunits scans DNA for abnormalities. When the presence of a lesion has been verified by UvrB, the UvrA molecules dissociate.</text>
</comment>
<evidence type="ECO:0000256" key="3">
    <source>
        <dbReference type="ARBA" id="ARBA00022723"/>
    </source>
</evidence>
<dbReference type="InterPro" id="IPR017871">
    <property type="entry name" value="ABC_transporter-like_CS"/>
</dbReference>
<dbReference type="EMBL" id="JACOQH010000001">
    <property type="protein sequence ID" value="MBC5752827.1"/>
    <property type="molecule type" value="Genomic_DNA"/>
</dbReference>
<sequence>MAAKERKYIKIRGAKEHNLKGIDVDIPRDEFVVLTGLSGSGKSSLAFDTIYAEGQRRYMESLSSYARQFLGQMEKPNVEKIEGLSPAISIDQKSTNRNPRSTVGTVTEIYDYFRLLYARIGIPHCPKCGREIRKQTVDQMVDQIMSMPQGTKIQLLAPVVRGRKGEHQKLLERAKRSGYVRVQVDGSVYELTEEIRLDKNKKHNIEIVVDRLVVKPGIEKRLTDSIENVLNLAEGLMTVDVIGGEPVQFSQSFSCPDCGISIDEIEPRSFSFNNPFGACPECYGLGYKMEFDEDLMIPDKQLSLAEGAIQVMGWQSSADPSSYTYATLKALSKEYGFSLNTPYQELPEDVRHMLIYGTGGRTVKVHYRGQRGEGVYDVAFEGLIQNVNRRYRETGSDAIKQQYEEFMRITPCKCCGGQRLKKDALAVTVADKNIYEVTSLSIRKLQEFLNDMQLTRQQLLIGEQVIKEIKARVGFLVDVGLDYLTLARATGTLSGGEAQRIRLATQIGSGLVGVAYILDEPSIGLHQRDNDKLLATLKHLKDLGNTLIVVEHDEDTMRAADYIVDIGPGAGEHGGEVVAVGNAEEIMKNKKSLTGAYLSGRIQIPVPEERRKPTGFLTIKGARENNLKNIDVKIPLGIMTCITGVSGSGKSSLTNEILYKHLARDLNRARVIPGKHDDILGLDQLDKVIDIDQSPIGRTPRSNPATYTGVFDMIRDLFAATPDAKARGYKKGRFSFNVKGGRCEACSGDGILKIEMHFLPDVYVPCEVCGGKRYNRETLEVKYKGKSIYDVLNMTVEEALKFFENVPSIHRKIQTLYDVGLSYIRLGQPSTELSGGEAQRIKLATELSKRGTGKTIYILDEPTTGLHFADVHKLIEILRRLSDSGNTVVVIEHNLDVIKTADYIIDMGPEGGDGGGTVIAEGTPEEVAKVKKSYTGQYVKKYLEQGKKKK</sequence>
<keyword evidence="8 17" id="KW-0863">Zinc-finger</keyword>
<dbReference type="InterPro" id="IPR041102">
    <property type="entry name" value="UvrA_inter"/>
</dbReference>
<accession>A0ABR7I7D6</accession>
<keyword evidence="4 17" id="KW-0677">Repeat</keyword>
<dbReference type="CDD" id="cd03271">
    <property type="entry name" value="ABC_UvrA_II"/>
    <property type="match status" value="1"/>
</dbReference>
<dbReference type="CDD" id="cd03270">
    <property type="entry name" value="ABC_UvrA_I"/>
    <property type="match status" value="1"/>
</dbReference>
<keyword evidence="2 17" id="KW-0963">Cytoplasm</keyword>
<dbReference type="InterPro" id="IPR003439">
    <property type="entry name" value="ABC_transporter-like_ATP-bd"/>
</dbReference>
<dbReference type="NCBIfam" id="TIGR00630">
    <property type="entry name" value="uvra"/>
    <property type="match status" value="1"/>
</dbReference>
<protein>
    <recommendedName>
        <fullName evidence="15 17">UvrABC system protein A</fullName>
        <shortName evidence="17">UvrA protein</shortName>
    </recommendedName>
    <alternativeName>
        <fullName evidence="16 17">Excinuclease ABC subunit A</fullName>
    </alternativeName>
</protein>
<evidence type="ECO:0000256" key="17">
    <source>
        <dbReference type="HAMAP-Rule" id="MF_00205"/>
    </source>
</evidence>
<evidence type="ECO:0000256" key="16">
    <source>
        <dbReference type="ARBA" id="ARBA00042156"/>
    </source>
</evidence>
<dbReference type="RefSeq" id="WP_186981510.1">
    <property type="nucleotide sequence ID" value="NZ_JACOQH010000001.1"/>
</dbReference>
<gene>
    <name evidence="17 19" type="primary">uvrA</name>
    <name evidence="19" type="ORF">H8Z76_02090</name>
</gene>
<feature type="domain" description="ABC transporter" evidence="18">
    <location>
        <begin position="609"/>
        <end position="940"/>
    </location>
</feature>
<dbReference type="InterPro" id="IPR041552">
    <property type="entry name" value="UvrA_DNA-bd"/>
</dbReference>
<keyword evidence="20" id="KW-1185">Reference proteome</keyword>
<dbReference type="Gene3D" id="1.10.8.280">
    <property type="entry name" value="ABC transporter ATPase domain-like"/>
    <property type="match status" value="1"/>
</dbReference>
<evidence type="ECO:0000256" key="6">
    <source>
        <dbReference type="ARBA" id="ARBA00022763"/>
    </source>
</evidence>
<keyword evidence="6 17" id="KW-0227">DNA damage</keyword>
<dbReference type="Gene3D" id="3.30.1490.20">
    <property type="entry name" value="ATP-grasp fold, A domain"/>
    <property type="match status" value="1"/>
</dbReference>
<dbReference type="PROSITE" id="PS00211">
    <property type="entry name" value="ABC_TRANSPORTER_1"/>
    <property type="match status" value="2"/>
</dbReference>
<evidence type="ECO:0000256" key="11">
    <source>
        <dbReference type="ARBA" id="ARBA00022881"/>
    </source>
</evidence>
<dbReference type="Proteomes" id="UP000621540">
    <property type="component" value="Unassembled WGS sequence"/>
</dbReference>
<keyword evidence="10 17" id="KW-0067">ATP-binding</keyword>
<evidence type="ECO:0000313" key="20">
    <source>
        <dbReference type="Proteomes" id="UP000621540"/>
    </source>
</evidence>
<keyword evidence="17" id="KW-0742">SOS response</keyword>
<dbReference type="InterPro" id="IPR027417">
    <property type="entry name" value="P-loop_NTPase"/>
</dbReference>
<evidence type="ECO:0000256" key="9">
    <source>
        <dbReference type="ARBA" id="ARBA00022833"/>
    </source>
</evidence>
<keyword evidence="5 17" id="KW-0547">Nucleotide-binding</keyword>
<feature type="binding site" evidence="17">
    <location>
        <begin position="644"/>
        <end position="651"/>
    </location>
    <ligand>
        <name>ATP</name>
        <dbReference type="ChEBI" id="CHEBI:30616"/>
    </ligand>
</feature>
<comment type="caution">
    <text evidence="19">The sequence shown here is derived from an EMBL/GenBank/DDBJ whole genome shotgun (WGS) entry which is preliminary data.</text>
</comment>
<dbReference type="NCBIfam" id="NF001503">
    <property type="entry name" value="PRK00349.1"/>
    <property type="match status" value="1"/>
</dbReference>
<dbReference type="PANTHER" id="PTHR43152">
    <property type="entry name" value="UVRABC SYSTEM PROTEIN A"/>
    <property type="match status" value="1"/>
</dbReference>
<dbReference type="Pfam" id="PF17760">
    <property type="entry name" value="UvrA_inter"/>
    <property type="match status" value="1"/>
</dbReference>
<keyword evidence="9 17" id="KW-0862">Zinc</keyword>
<name>A0ABR7I7D6_9FIRM</name>
<organism evidence="19 20">
    <name type="scientific">Roseburia yibonii</name>
    <dbReference type="NCBI Taxonomy" id="2763063"/>
    <lineage>
        <taxon>Bacteria</taxon>
        <taxon>Bacillati</taxon>
        <taxon>Bacillota</taxon>
        <taxon>Clostridia</taxon>
        <taxon>Lachnospirales</taxon>
        <taxon>Lachnospiraceae</taxon>
        <taxon>Roseburia</taxon>
    </lineage>
</organism>
<evidence type="ECO:0000256" key="1">
    <source>
        <dbReference type="ARBA" id="ARBA00004496"/>
    </source>
</evidence>